<sequence>MPVISSIKESFALAGTDIAAREKVISQATVAGTDDWYYYCGLTLLQKLSAALDSSSAASIPRSPTEQEKAMLKEMEQLLKNYKDQFFYSARYTELESRFYLLTWFINGDKSKTFVQDALSLDLPSAEQQPSLVDQPSSSTASVDTATKKSYSSSLDEALFDNDKVMRGLIDKNELHQLKDTAWPTVQQYWAQFDAEQQMTILERLLWKPVTTDAVPIASYLATLWRPFETSRRDVLAEKVSKLPLHNLTLDQMDELSTLLPAILHVESFVSLYMEKLVPNAYAQQQEGFSDQKPIQAWDGDAKFNSYLDELDVFADKLVDTPFRMVKARITFQKLRSTLLRGELDQQLLLTQVDKFKILSVFHRVTNLLSFLPTDTSLNLVSRKIVTLPPLSQVARLSLGQLNSRASRQIPLLGKATISAQDEKLVVEEYLSGLLRAQKLTTLESFGAYFDQKTFLEPLQAKVMLTSGLVENDDARSWSKVLGNTAFEELVKETKLAFGLATLHRSNKNLTKDDAIPVHVVLKNVPRLTMRIFPIDLYNYWKLHPQAYSIEDGNDLNVDGLCPVHEHQLDYSTLPSLQRIEETFIFGGPQHDKAIVPEVFSDRGAWMIDFIGGQDQCRAIIQKGYLRHVMQRSAAGHILLILDEVNKPLKGCTIWLENESYVGDEDGNILIPYRSNDSKQVRALIAAADGYCQPLEFYHEQESYSLDASFYLNYESLIPNKRTKVIITPTLKIQDKALPLKLLEKISLEVVTTNANEVRSSTTLKNLVFEKGNVIECEFSVPSSLESISLTLSAKVKTLSEDQPWKQLECTRDIRGDTRDEISGAQLRVDGSGYRLYVIGKNGEPHKDHSLNLSFRHTLTQKSFDITVQSDENGYINLGTLNNIESFSIDRPWKSWDLLGDNWKSAGKRDEAALPLNIQYSANTEFKIPFAMAEGCNATLFQTGVRRNPVVDYTKRLQYTGSTVTVVEGLPEGTYCFYLSRPHQRHDSLIEITIIDNKSTQGANKFWNNWLIGDRSYGEMTGDVIKKPLEIQDVKTTDEHLTLKLKDGTLSTRSALAVITTSSFVPALADSLSTTQLKNAQTRRLFCQTLAKNGLDHIYLSGRKLGEEYQYILNRSKQDMYAGSTLKEPSLLVNPKKNGSTTVKTRSTGQGNEGFTTTTTQAMSNMAEHSLSSRAFCCMTNSFAYSDINFAYLNQKNQVLVLRSNQDGEFVVQRNQLGDGNLVQAVIMSGDQAVSRTLVLSDVDMALKLNDQRQSDQNLDIDAAYLRNKVITSLSPSHPHATVEMDPTQHEFELVDSQDALMDLFKLLAPNYDAALKDFGFLRQWTTDEDDSLMALRDQAAKRRRIQKPYEYMAPTSEWSEKGYYGDESVAIKVNQFWIDYLENDIDVFVSGNAIYATTNITEMIFALALTDLPMKGESNYERLADPSTGSVGITAKTPLMVFYRSLKKCTQPPVTNPTLLLGQHIFERNQGANDSADDQHIVDPNQLLVRTPYGWHLAVSNISTKTVICELTLQIPTGAIPLGDTPYCQSKSIMIQPYTTWHEVVGSFYFPVQGTFHQLAVTVGEQLKPQLQEETNSNSMPTMSLINQTQPMVLTVTETDKQKGYLENDTSLSAYASWSAVNSTGTGKDVLAFVENHSGKLDTLDWSLVVWRMTNQPFARSLLTLLATNKHYESSLYAYGVYHGFTDIIADLLVQERSSLLEKTGSAFDSPLVKWRSAGQEYPKVFDYFPIANARVHPLGGSSGEIANQEFYQQYDRFLDYLNQRLDRQANDYVILSVYLILQGRIGEAHQSYQLSRQLSNQGGDRSSNEEAVIQRDYLGAYLATRVKAGDHLDISSITAILDKYKACGSLRWRQLFNDLNDFVVQVEKGSEQQDSIGLSTTESNTGVGTDPVFDFSIKDSQVVVRYANVTQLQVRLYNINAEVMFSSQPFLNNTNKMSNYGWVKANHVETVDLSDHQSDDDVAMVDQEDDDFEWIGVNKIRPRRHAVPIPLVGNMLVEVHAHGKTQCQTHFNHALTVHVSEQYGVARVLDAGSDGAKPLSGVYVKVYAKLDGGRTEFWKDGYTSLTGVFDYISVTHGNALVGDDTLEQAVKKIKKLSLLFSSAQHGVVVKEACPPL</sequence>
<dbReference type="OrthoDB" id="17798at2759"/>
<name>A0A168R436_ABSGL</name>
<dbReference type="EMBL" id="LT554489">
    <property type="protein sequence ID" value="SAM06067.1"/>
    <property type="molecule type" value="Genomic_DNA"/>
</dbReference>
<feature type="compositionally biased region" description="Polar residues" evidence="1">
    <location>
        <begin position="1137"/>
        <end position="1155"/>
    </location>
</feature>
<evidence type="ECO:0000313" key="3">
    <source>
        <dbReference type="Proteomes" id="UP000078561"/>
    </source>
</evidence>
<feature type="region of interest" description="Disordered" evidence="1">
    <location>
        <begin position="127"/>
        <end position="146"/>
    </location>
</feature>
<proteinExistence type="predicted"/>
<evidence type="ECO:0000256" key="1">
    <source>
        <dbReference type="SAM" id="MobiDB-lite"/>
    </source>
</evidence>
<reference evidence="2" key="1">
    <citation type="submission" date="2016-04" db="EMBL/GenBank/DDBJ databases">
        <authorList>
            <person name="Evans L.H."/>
            <person name="Alamgir A."/>
            <person name="Owens N."/>
            <person name="Weber N.D."/>
            <person name="Virtaneva K."/>
            <person name="Barbian K."/>
            <person name="Babar A."/>
            <person name="Rosenke K."/>
        </authorList>
    </citation>
    <scope>NUCLEOTIDE SEQUENCE [LARGE SCALE GENOMIC DNA]</scope>
    <source>
        <strain evidence="2">CBS 101.48</strain>
    </source>
</reference>
<accession>A0A168R436</accession>
<dbReference type="Proteomes" id="UP000078561">
    <property type="component" value="Unassembled WGS sequence"/>
</dbReference>
<feature type="region of interest" description="Disordered" evidence="1">
    <location>
        <begin position="1131"/>
        <end position="1155"/>
    </location>
</feature>
<gene>
    <name evidence="2" type="primary">ABSGL_11943.1 scaffold 12357</name>
</gene>
<dbReference type="OMA" id="KYACHEL"/>
<evidence type="ECO:0000313" key="2">
    <source>
        <dbReference type="EMBL" id="SAM06067.1"/>
    </source>
</evidence>
<protein>
    <submittedName>
        <fullName evidence="2">Uncharacterized protein</fullName>
    </submittedName>
</protein>
<keyword evidence="3" id="KW-1185">Reference proteome</keyword>
<dbReference type="STRING" id="4829.A0A168R436"/>
<dbReference type="InParanoid" id="A0A168R436"/>
<organism evidence="2">
    <name type="scientific">Absidia glauca</name>
    <name type="common">Pin mould</name>
    <dbReference type="NCBI Taxonomy" id="4829"/>
    <lineage>
        <taxon>Eukaryota</taxon>
        <taxon>Fungi</taxon>
        <taxon>Fungi incertae sedis</taxon>
        <taxon>Mucoromycota</taxon>
        <taxon>Mucoromycotina</taxon>
        <taxon>Mucoromycetes</taxon>
        <taxon>Mucorales</taxon>
        <taxon>Cunninghamellaceae</taxon>
        <taxon>Absidia</taxon>
    </lineage>
</organism>